<accession>A0A451BE91</accession>
<sequence length="64" mass="6982">MKTIETNVHACGLSWPEGGPPEGGPISGAERFAMTEISKFRLMAVAGPHDFDKKTITDKLSRHE</sequence>
<name>A0A451BE91_9GAMM</name>
<dbReference type="AlphaFoldDB" id="A0A451BE91"/>
<dbReference type="EMBL" id="CAADGH010000064">
    <property type="protein sequence ID" value="VFK76593.1"/>
    <property type="molecule type" value="Genomic_DNA"/>
</dbReference>
<evidence type="ECO:0000313" key="1">
    <source>
        <dbReference type="EMBL" id="VFK76593.1"/>
    </source>
</evidence>
<proteinExistence type="predicted"/>
<reference evidence="1" key="1">
    <citation type="submission" date="2019-02" db="EMBL/GenBank/DDBJ databases">
        <authorList>
            <person name="Gruber-Vodicka R. H."/>
            <person name="Seah K. B. B."/>
        </authorList>
    </citation>
    <scope>NUCLEOTIDE SEQUENCE</scope>
    <source>
        <strain evidence="1">BECK_BZ198</strain>
    </source>
</reference>
<gene>
    <name evidence="1" type="ORF">BECKMB1821H_GA0114242_106412</name>
</gene>
<protein>
    <submittedName>
        <fullName evidence="1">Uncharacterized protein</fullName>
    </submittedName>
</protein>
<organism evidence="1">
    <name type="scientific">Candidatus Kentrum sp. MB</name>
    <dbReference type="NCBI Taxonomy" id="2138164"/>
    <lineage>
        <taxon>Bacteria</taxon>
        <taxon>Pseudomonadati</taxon>
        <taxon>Pseudomonadota</taxon>
        <taxon>Gammaproteobacteria</taxon>
        <taxon>Candidatus Kentrum</taxon>
    </lineage>
</organism>